<keyword evidence="4" id="KW-0328">Glycosyltransferase</keyword>
<dbReference type="PANTHER" id="PTHR44835">
    <property type="entry name" value="UDP-N-ACETYLGLUCOSAMINE--PEPTIDE N-ACETYLGLUCOSAMINYLTRANSFERASE SPINDLY-RELATED"/>
    <property type="match status" value="1"/>
</dbReference>
<dbReference type="Pfam" id="PF13181">
    <property type="entry name" value="TPR_8"/>
    <property type="match status" value="1"/>
</dbReference>
<evidence type="ECO:0000256" key="8">
    <source>
        <dbReference type="PROSITE-ProRule" id="PRU00339"/>
    </source>
</evidence>
<keyword evidence="5" id="KW-0808">Transferase</keyword>
<protein>
    <recommendedName>
        <fullName evidence="3">protein O-GlcNAc transferase</fullName>
        <ecNumber evidence="3">2.4.1.255</ecNumber>
    </recommendedName>
</protein>
<dbReference type="EMBL" id="FXUV01000012">
    <property type="protein sequence ID" value="SMQ11999.1"/>
    <property type="molecule type" value="Genomic_DNA"/>
</dbReference>
<evidence type="ECO:0000256" key="7">
    <source>
        <dbReference type="ARBA" id="ARBA00022803"/>
    </source>
</evidence>
<dbReference type="PANTHER" id="PTHR44835:SF1">
    <property type="entry name" value="PROTEIN O-GLCNAC TRANSFERASE"/>
    <property type="match status" value="1"/>
</dbReference>
<dbReference type="EC" id="2.4.1.255" evidence="3"/>
<evidence type="ECO:0000256" key="2">
    <source>
        <dbReference type="ARBA" id="ARBA00005386"/>
    </source>
</evidence>
<dbReference type="Pfam" id="PF13844">
    <property type="entry name" value="Glyco_transf_41"/>
    <property type="match status" value="2"/>
</dbReference>
<evidence type="ECO:0000313" key="11">
    <source>
        <dbReference type="EMBL" id="SNB61124.1"/>
    </source>
</evidence>
<name>A0A238HEL1_9NEIS</name>
<feature type="repeat" description="TPR" evidence="8">
    <location>
        <begin position="104"/>
        <end position="137"/>
    </location>
</feature>
<dbReference type="Pfam" id="PF00515">
    <property type="entry name" value="TPR_1"/>
    <property type="match status" value="1"/>
</dbReference>
<evidence type="ECO:0000256" key="4">
    <source>
        <dbReference type="ARBA" id="ARBA00022676"/>
    </source>
</evidence>
<evidence type="ECO:0000259" key="9">
    <source>
        <dbReference type="Pfam" id="PF13844"/>
    </source>
</evidence>
<dbReference type="RefSeq" id="WP_095062120.1">
    <property type="nucleotide sequence ID" value="NZ_FXUV02000012.1"/>
</dbReference>
<dbReference type="SMART" id="SM00028">
    <property type="entry name" value="TPR"/>
    <property type="match status" value="3"/>
</dbReference>
<dbReference type="AlphaFoldDB" id="A0A238HEL1"/>
<dbReference type="InterPro" id="IPR029489">
    <property type="entry name" value="OGT/SEC/SPY_C"/>
</dbReference>
<evidence type="ECO:0000256" key="3">
    <source>
        <dbReference type="ARBA" id="ARBA00011970"/>
    </source>
</evidence>
<dbReference type="PROSITE" id="PS50005">
    <property type="entry name" value="TPR"/>
    <property type="match status" value="3"/>
</dbReference>
<dbReference type="Gene3D" id="3.40.50.11380">
    <property type="match status" value="1"/>
</dbReference>
<keyword evidence="6" id="KW-0677">Repeat</keyword>
<accession>A0A238HEL1</accession>
<feature type="domain" description="O-GlcNAc transferase C-terminal" evidence="9">
    <location>
        <begin position="250"/>
        <end position="405"/>
    </location>
</feature>
<proteinExistence type="inferred from homology"/>
<dbReference type="PROSITE" id="PS50293">
    <property type="entry name" value="TPR_REGION"/>
    <property type="match status" value="1"/>
</dbReference>
<dbReference type="UniPathway" id="UPA00378"/>
<keyword evidence="12" id="KW-1185">Reference proteome</keyword>
<dbReference type="STRING" id="1522312.GCA_900177895_01616"/>
<sequence length="626" mass="72174">MSNYEQIYQEAYQLWQSGYKAEALDKILPLTEQTNQDAIFNLAAVLLCENNRIDEGITMWQRLPNWEQSTTMLSNMGSAYHRMNRYEEAYDFFQRALQVDEKNVDAWFNSSVVLRKLKKHDEATQCLERILEIAPDYVDAKFNLAHEYRNHFKLPQAIQLYREILNTQPENDEAKFGLAVCLQGNHEGESALPFYQDLLENHTGYAKAFPNMMFSLHYMTHMQPENLFAEAKHHGDRIVRTLCKKTAPKPTLEQKNKRLHIGILSADLCLHPVGYFVSSLLKSQATEQFDWSAYANNEPDHFDTLSDYIKPRFKNWHAIHDLTDEQVIKKIQADKIDILLDLSGLTKGHRIGVIAAQAAPVQINWLGYFATTGLSTEQAVIADPYCVPEGEEKWFVEKVWRMPHTRLCMHEPPEAGEINPLPALKNSYITFGCFQNIQKINLSVLSTWAEIARTLPNARWRIQADKLKPNSLHMQKFKETLRQSGLDESRVDIHEATDLIDYFKAYNEIDIILDTFPYPGGTTTCQALWMGVPTLTLTQPGMLARQGEQLMSAAQLPDWICHNEAEYLGKAIYWANPARWGMLNAMRLGMREHVRKTPLFDYQQFGSDWADLVKQIWQDACQSSNE</sequence>
<gene>
    <name evidence="10" type="primary">yrrB</name>
    <name evidence="11" type="ORF">KEBURONENSIS_00827</name>
    <name evidence="10" type="ORF">KEBURONENSIS_01006</name>
</gene>
<dbReference type="EMBL" id="FXUV02000012">
    <property type="protein sequence ID" value="SNB61124.1"/>
    <property type="molecule type" value="Genomic_DNA"/>
</dbReference>
<feature type="repeat" description="TPR" evidence="8">
    <location>
        <begin position="138"/>
        <end position="171"/>
    </location>
</feature>
<dbReference type="Proteomes" id="UP000215450">
    <property type="component" value="Unassembled WGS sequence"/>
</dbReference>
<reference evidence="11 12" key="2">
    <citation type="submission" date="2017-06" db="EMBL/GenBank/DDBJ databases">
        <authorList>
            <person name="Kim H.J."/>
            <person name="Triplett B.A."/>
        </authorList>
    </citation>
    <scope>NUCLEOTIDE SEQUENCE [LARGE SCALE GENOMIC DNA]</scope>
    <source>
        <strain evidence="11">Kingella_eburonensis</strain>
    </source>
</reference>
<organism evidence="10">
    <name type="scientific">Kingella negevensis</name>
    <dbReference type="NCBI Taxonomy" id="1522312"/>
    <lineage>
        <taxon>Bacteria</taxon>
        <taxon>Pseudomonadati</taxon>
        <taxon>Pseudomonadota</taxon>
        <taxon>Betaproteobacteria</taxon>
        <taxon>Neisseriales</taxon>
        <taxon>Neisseriaceae</taxon>
        <taxon>Kingella</taxon>
    </lineage>
</organism>
<dbReference type="GO" id="GO:0097363">
    <property type="term" value="F:protein O-acetylglucosaminyltransferase activity"/>
    <property type="evidence" value="ECO:0007669"/>
    <property type="project" value="UniProtKB-EC"/>
</dbReference>
<dbReference type="InterPro" id="IPR051939">
    <property type="entry name" value="Glycosyltr_41/O-GlcNAc_trsf"/>
</dbReference>
<dbReference type="Pfam" id="PF13432">
    <property type="entry name" value="TPR_16"/>
    <property type="match status" value="1"/>
</dbReference>
<evidence type="ECO:0000256" key="1">
    <source>
        <dbReference type="ARBA" id="ARBA00004922"/>
    </source>
</evidence>
<dbReference type="InterPro" id="IPR019734">
    <property type="entry name" value="TPR_rpt"/>
</dbReference>
<dbReference type="Gene3D" id="3.40.50.2000">
    <property type="entry name" value="Glycogen Phosphorylase B"/>
    <property type="match status" value="1"/>
</dbReference>
<dbReference type="OrthoDB" id="101857at2"/>
<evidence type="ECO:0000256" key="5">
    <source>
        <dbReference type="ARBA" id="ARBA00022679"/>
    </source>
</evidence>
<feature type="domain" description="O-GlcNAc transferase C-terminal" evidence="9">
    <location>
        <begin position="424"/>
        <end position="607"/>
    </location>
</feature>
<evidence type="ECO:0000313" key="10">
    <source>
        <dbReference type="EMBL" id="SMQ11999.1"/>
    </source>
</evidence>
<reference evidence="10" key="1">
    <citation type="submission" date="2017-05" db="EMBL/GenBank/DDBJ databases">
        <authorList>
            <person name="Song R."/>
            <person name="Chenine A.L."/>
            <person name="Ruprecht R.M."/>
        </authorList>
    </citation>
    <scope>NUCLEOTIDE SEQUENCE</scope>
    <source>
        <strain evidence="10">Kingella_eburonensis</strain>
    </source>
</reference>
<comment type="similarity">
    <text evidence="2">Belongs to the glycosyltransferase 41 family. O-GlcNAc transferase subfamily.</text>
</comment>
<dbReference type="SUPFAM" id="SSF48452">
    <property type="entry name" value="TPR-like"/>
    <property type="match status" value="1"/>
</dbReference>
<dbReference type="InterPro" id="IPR011990">
    <property type="entry name" value="TPR-like_helical_dom_sf"/>
</dbReference>
<comment type="pathway">
    <text evidence="1">Protein modification; protein glycosylation.</text>
</comment>
<evidence type="ECO:0000313" key="12">
    <source>
        <dbReference type="Proteomes" id="UP000215450"/>
    </source>
</evidence>
<dbReference type="Gene3D" id="1.25.40.10">
    <property type="entry name" value="Tetratricopeptide repeat domain"/>
    <property type="match status" value="1"/>
</dbReference>
<keyword evidence="7 8" id="KW-0802">TPR repeat</keyword>
<feature type="repeat" description="TPR" evidence="8">
    <location>
        <begin position="70"/>
        <end position="103"/>
    </location>
</feature>
<evidence type="ECO:0000256" key="6">
    <source>
        <dbReference type="ARBA" id="ARBA00022737"/>
    </source>
</evidence>